<keyword evidence="2" id="KW-1185">Reference proteome</keyword>
<organism evidence="1 2">
    <name type="scientific">Rahnella sikkimica</name>
    <dbReference type="NCBI Taxonomy" id="1805933"/>
    <lineage>
        <taxon>Bacteria</taxon>
        <taxon>Pseudomonadati</taxon>
        <taxon>Pseudomonadota</taxon>
        <taxon>Gammaproteobacteria</taxon>
        <taxon>Enterobacterales</taxon>
        <taxon>Yersiniaceae</taxon>
        <taxon>Rahnella</taxon>
    </lineage>
</organism>
<accession>A0A2L1UMT2</accession>
<reference evidence="2" key="1">
    <citation type="submission" date="2017-01" db="EMBL/GenBank/DDBJ databases">
        <title>Genome sequence of Rouxiella sp. ERMR1:05.</title>
        <authorList>
            <person name="Kumar R."/>
            <person name="Singh D."/>
            <person name="Kumar S."/>
        </authorList>
    </citation>
    <scope>NUCLEOTIDE SEQUENCE [LARGE SCALE GENOMIC DNA]</scope>
    <source>
        <strain evidence="2">ERMR1:05</strain>
    </source>
</reference>
<evidence type="ECO:0000313" key="1">
    <source>
        <dbReference type="EMBL" id="AVF34239.1"/>
    </source>
</evidence>
<protein>
    <submittedName>
        <fullName evidence="1">Uncharacterized protein</fullName>
    </submittedName>
</protein>
<gene>
    <name evidence="1" type="ORF">BV494_04505</name>
</gene>
<dbReference type="AlphaFoldDB" id="A0A2L1UMT2"/>
<evidence type="ECO:0000313" key="2">
    <source>
        <dbReference type="Proteomes" id="UP000239197"/>
    </source>
</evidence>
<dbReference type="Proteomes" id="UP000239197">
    <property type="component" value="Chromosome"/>
</dbReference>
<sequence>MFEDDMRINTRPDYVDDGCDWTARHIFNMNARARVRRGVSSVMPECKQVVAKAKPVKKAKSKNKSRVFEFGDAA</sequence>
<proteinExistence type="predicted"/>
<name>A0A2L1UMT2_9GAMM</name>
<dbReference type="KEGG" id="rox:BV494_04505"/>
<dbReference type="EMBL" id="CP019062">
    <property type="protein sequence ID" value="AVF34239.1"/>
    <property type="molecule type" value="Genomic_DNA"/>
</dbReference>
<dbReference type="RefSeq" id="WP_104921773.1">
    <property type="nucleotide sequence ID" value="NZ_CP019062.1"/>
</dbReference>